<keyword evidence="3 5" id="KW-1133">Transmembrane helix</keyword>
<evidence type="ECO:0000313" key="6">
    <source>
        <dbReference type="EMBL" id="WDC82820.1"/>
    </source>
</evidence>
<feature type="transmembrane region" description="Helical" evidence="5">
    <location>
        <begin position="326"/>
        <end position="349"/>
    </location>
</feature>
<comment type="subcellular location">
    <subcellularLocation>
        <location evidence="1">Membrane</location>
        <topology evidence="1">Multi-pass membrane protein</topology>
    </subcellularLocation>
</comment>
<feature type="transmembrane region" description="Helical" evidence="5">
    <location>
        <begin position="169"/>
        <end position="191"/>
    </location>
</feature>
<feature type="transmembrane region" description="Helical" evidence="5">
    <location>
        <begin position="12"/>
        <end position="30"/>
    </location>
</feature>
<name>A0AAQ2XLV3_9LACO</name>
<feature type="transmembrane region" description="Helical" evidence="5">
    <location>
        <begin position="141"/>
        <end position="163"/>
    </location>
</feature>
<feature type="transmembrane region" description="Helical" evidence="5">
    <location>
        <begin position="85"/>
        <end position="103"/>
    </location>
</feature>
<protein>
    <submittedName>
        <fullName evidence="6">Flippase</fullName>
    </submittedName>
</protein>
<dbReference type="PANTHER" id="PTHR43424:SF1">
    <property type="entry name" value="LOCUS PUTATIVE PROTEIN 1-RELATED"/>
    <property type="match status" value="1"/>
</dbReference>
<sequence>MKKSLTINAALNAIRQTLAIIFPLITFPYASRVLGNVEYGRYSFSASIISYFILIATFGINNYAVREGARIRDDKKKLENLVSDLFTISLFTTTLSMVMLILITFSSDKMVSYKYLIFIQSISIVLSTIGVDWVNTIYEDFLYITIRYIIIQILALIAIFAFVKVPNDIGKYCLILVLGSYGGNLVNICYIRKYVKLRINARLDFKKYIIPLFLLFVNSLATVIYVNSDITMLGFFADDKMVGIYAFSSKIYNMVKYLINAILIVTVPRLAYIICKSKEKYEKFLNIIFNVLLLLLAPCVVGMYVLSKPIIMLVGGSQYLAGDGSLKILSFSLIFALIASIFSNCILIINRLEKRCLVGTVASATINVILNFILIPKIGIAGAAITTVLAEFLNMFIQAAYSRRDLNINLTISKWTILTMTFEIIVVISFSVISKMIFVKFDTLSSVFRILFSIFGSAISFLIFAIVFKGKLKHILKV</sequence>
<keyword evidence="4 5" id="KW-0472">Membrane</keyword>
<feature type="transmembrane region" description="Helical" evidence="5">
    <location>
        <begin position="450"/>
        <end position="468"/>
    </location>
</feature>
<dbReference type="InterPro" id="IPR052556">
    <property type="entry name" value="PolySynth_Transporter"/>
</dbReference>
<gene>
    <name evidence="6" type="ORF">PSR59_04210</name>
</gene>
<evidence type="ECO:0000256" key="4">
    <source>
        <dbReference type="ARBA" id="ARBA00023136"/>
    </source>
</evidence>
<feature type="transmembrane region" description="Helical" evidence="5">
    <location>
        <begin position="212"/>
        <end position="237"/>
    </location>
</feature>
<feature type="transmembrane region" description="Helical" evidence="5">
    <location>
        <begin position="287"/>
        <end position="306"/>
    </location>
</feature>
<evidence type="ECO:0000256" key="2">
    <source>
        <dbReference type="ARBA" id="ARBA00022692"/>
    </source>
</evidence>
<feature type="transmembrane region" description="Helical" evidence="5">
    <location>
        <begin position="115"/>
        <end position="134"/>
    </location>
</feature>
<dbReference type="RefSeq" id="WP_273745458.1">
    <property type="nucleotide sequence ID" value="NZ_CP117692.1"/>
</dbReference>
<feature type="transmembrane region" description="Helical" evidence="5">
    <location>
        <begin position="417"/>
        <end position="438"/>
    </location>
</feature>
<dbReference type="CDD" id="cd13128">
    <property type="entry name" value="MATE_Wzx_like"/>
    <property type="match status" value="1"/>
</dbReference>
<dbReference type="AlphaFoldDB" id="A0AAQ2XLV3"/>
<dbReference type="InterPro" id="IPR002797">
    <property type="entry name" value="Polysacc_synth"/>
</dbReference>
<dbReference type="GO" id="GO:0016020">
    <property type="term" value="C:membrane"/>
    <property type="evidence" value="ECO:0007669"/>
    <property type="project" value="UniProtKB-SubCell"/>
</dbReference>
<keyword evidence="2 5" id="KW-0812">Transmembrane</keyword>
<dbReference type="Pfam" id="PF01943">
    <property type="entry name" value="Polysacc_synt"/>
    <property type="match status" value="1"/>
</dbReference>
<organism evidence="6 7">
    <name type="scientific">Ligilactobacillus ruminis</name>
    <dbReference type="NCBI Taxonomy" id="1623"/>
    <lineage>
        <taxon>Bacteria</taxon>
        <taxon>Bacillati</taxon>
        <taxon>Bacillota</taxon>
        <taxon>Bacilli</taxon>
        <taxon>Lactobacillales</taxon>
        <taxon>Lactobacillaceae</taxon>
        <taxon>Ligilactobacillus</taxon>
    </lineage>
</organism>
<dbReference type="Proteomes" id="UP001222683">
    <property type="component" value="Chromosome"/>
</dbReference>
<accession>A0AAQ2XLV3</accession>
<reference evidence="6" key="1">
    <citation type="submission" date="2023-02" db="EMBL/GenBank/DDBJ databases">
        <title>Complete genome sequence of Lactobacillus ruminis CACC888 isolated from Pig feces.</title>
        <authorList>
            <person name="Park S."/>
            <person name="Park M.A."/>
            <person name="Kim D.-H."/>
            <person name="Kim Y."/>
        </authorList>
    </citation>
    <scope>NUCLEOTIDE SEQUENCE</scope>
    <source>
        <strain evidence="6">CACC888</strain>
    </source>
</reference>
<evidence type="ECO:0000256" key="3">
    <source>
        <dbReference type="ARBA" id="ARBA00022989"/>
    </source>
</evidence>
<dbReference type="EMBL" id="CP117692">
    <property type="protein sequence ID" value="WDC82820.1"/>
    <property type="molecule type" value="Genomic_DNA"/>
</dbReference>
<evidence type="ECO:0000313" key="7">
    <source>
        <dbReference type="Proteomes" id="UP001222683"/>
    </source>
</evidence>
<evidence type="ECO:0000256" key="1">
    <source>
        <dbReference type="ARBA" id="ARBA00004141"/>
    </source>
</evidence>
<dbReference type="PANTHER" id="PTHR43424">
    <property type="entry name" value="LOCUS PUTATIVE PROTEIN 1-RELATED"/>
    <property type="match status" value="1"/>
</dbReference>
<proteinExistence type="predicted"/>
<evidence type="ECO:0000256" key="5">
    <source>
        <dbReference type="SAM" id="Phobius"/>
    </source>
</evidence>
<feature type="transmembrane region" description="Helical" evidence="5">
    <location>
        <begin position="42"/>
        <end position="64"/>
    </location>
</feature>